<evidence type="ECO:0000313" key="3">
    <source>
        <dbReference type="Proteomes" id="UP001596267"/>
    </source>
</evidence>
<protein>
    <submittedName>
        <fullName evidence="2">DUF3388 domain-containing protein</fullName>
    </submittedName>
</protein>
<proteinExistence type="predicted"/>
<evidence type="ECO:0000313" key="2">
    <source>
        <dbReference type="EMBL" id="MFC6385440.1"/>
    </source>
</evidence>
<reference evidence="3" key="1">
    <citation type="journal article" date="2019" name="Int. J. Syst. Evol. Microbiol.">
        <title>The Global Catalogue of Microorganisms (GCM) 10K type strain sequencing project: providing services to taxonomists for standard genome sequencing and annotation.</title>
        <authorList>
            <consortium name="The Broad Institute Genomics Platform"/>
            <consortium name="The Broad Institute Genome Sequencing Center for Infectious Disease"/>
            <person name="Wu L."/>
            <person name="Ma J."/>
        </authorList>
    </citation>
    <scope>NUCLEOTIDE SEQUENCE [LARGE SCALE GENOMIC DNA]</scope>
    <source>
        <strain evidence="3">CCUG 42001</strain>
    </source>
</reference>
<evidence type="ECO:0000259" key="1">
    <source>
        <dbReference type="Pfam" id="PF11868"/>
    </source>
</evidence>
<organism evidence="2 3">
    <name type="scientific">Sporolactobacillus kofuensis</name>
    <dbReference type="NCBI Taxonomy" id="269672"/>
    <lineage>
        <taxon>Bacteria</taxon>
        <taxon>Bacillati</taxon>
        <taxon>Bacillota</taxon>
        <taxon>Bacilli</taxon>
        <taxon>Bacillales</taxon>
        <taxon>Sporolactobacillaceae</taxon>
        <taxon>Sporolactobacillus</taxon>
    </lineage>
</organism>
<feature type="domain" description="DUF3388" evidence="1">
    <location>
        <begin position="7"/>
        <end position="45"/>
    </location>
</feature>
<gene>
    <name evidence="2" type="ORF">ACFP7A_02405</name>
</gene>
<name>A0ABW1WBC9_9BACL</name>
<dbReference type="Pfam" id="PF11868">
    <property type="entry name" value="DUF3388"/>
    <property type="match status" value="1"/>
</dbReference>
<accession>A0ABW1WBC9</accession>
<dbReference type="InterPro" id="IPR024514">
    <property type="entry name" value="DUF3388"/>
</dbReference>
<comment type="caution">
    <text evidence="2">The sequence shown here is derived from an EMBL/GenBank/DDBJ whole genome shotgun (WGS) entry which is preliminary data.</text>
</comment>
<dbReference type="Proteomes" id="UP001596267">
    <property type="component" value="Unassembled WGS sequence"/>
</dbReference>
<dbReference type="RefSeq" id="WP_354326783.1">
    <property type="nucleotide sequence ID" value="NZ_JAMXWN010000001.1"/>
</dbReference>
<sequence>METTHLTKVRQTTIGDRLAVCHGRYVERDTGECETFRFSRDEISFSLSL</sequence>
<dbReference type="EMBL" id="JBHSTQ010000002">
    <property type="protein sequence ID" value="MFC6385440.1"/>
    <property type="molecule type" value="Genomic_DNA"/>
</dbReference>
<keyword evidence="3" id="KW-1185">Reference proteome</keyword>